<dbReference type="CTD" id="20197120"/>
<dbReference type="OrthoDB" id="10248487at2759"/>
<dbReference type="KEGG" id="hro:HELRODRAFT_151764"/>
<dbReference type="GO" id="GO:0005737">
    <property type="term" value="C:cytoplasm"/>
    <property type="evidence" value="ECO:0000318"/>
    <property type="project" value="GO_Central"/>
</dbReference>
<evidence type="ECO:0008006" key="5">
    <source>
        <dbReference type="Google" id="ProtNLM"/>
    </source>
</evidence>
<evidence type="ECO:0000313" key="4">
    <source>
        <dbReference type="Proteomes" id="UP000015101"/>
    </source>
</evidence>
<evidence type="ECO:0000313" key="2">
    <source>
        <dbReference type="EMBL" id="ESO09462.1"/>
    </source>
</evidence>
<dbReference type="HOGENOM" id="CLU_097204_4_3_1"/>
<dbReference type="InParanoid" id="T1EKM0"/>
<dbReference type="STRING" id="6412.T1EKM0"/>
<organism evidence="3 4">
    <name type="scientific">Helobdella robusta</name>
    <name type="common">Californian leech</name>
    <dbReference type="NCBI Taxonomy" id="6412"/>
    <lineage>
        <taxon>Eukaryota</taxon>
        <taxon>Metazoa</taxon>
        <taxon>Spiralia</taxon>
        <taxon>Lophotrochozoa</taxon>
        <taxon>Annelida</taxon>
        <taxon>Clitellata</taxon>
        <taxon>Hirudinea</taxon>
        <taxon>Rhynchobdellida</taxon>
        <taxon>Glossiphoniidae</taxon>
        <taxon>Helobdella</taxon>
    </lineage>
</organism>
<reference evidence="4" key="1">
    <citation type="submission" date="2012-12" db="EMBL/GenBank/DDBJ databases">
        <authorList>
            <person name="Hellsten U."/>
            <person name="Grimwood J."/>
            <person name="Chapman J.A."/>
            <person name="Shapiro H."/>
            <person name="Aerts A."/>
            <person name="Otillar R.P."/>
            <person name="Terry A.Y."/>
            <person name="Boore J.L."/>
            <person name="Simakov O."/>
            <person name="Marletaz F."/>
            <person name="Cho S.-J."/>
            <person name="Edsinger-Gonzales E."/>
            <person name="Havlak P."/>
            <person name="Kuo D.-H."/>
            <person name="Larsson T."/>
            <person name="Lv J."/>
            <person name="Arendt D."/>
            <person name="Savage R."/>
            <person name="Osoegawa K."/>
            <person name="de Jong P."/>
            <person name="Lindberg D.R."/>
            <person name="Seaver E.C."/>
            <person name="Weisblat D.A."/>
            <person name="Putnam N.H."/>
            <person name="Grigoriev I.V."/>
            <person name="Rokhsar D.S."/>
        </authorList>
    </citation>
    <scope>NUCLEOTIDE SEQUENCE</scope>
</reference>
<dbReference type="GO" id="GO:0005868">
    <property type="term" value="C:cytoplasmic dynein complex"/>
    <property type="evidence" value="ECO:0000318"/>
    <property type="project" value="GO_Central"/>
</dbReference>
<keyword evidence="4" id="KW-1185">Reference proteome</keyword>
<dbReference type="GO" id="GO:0007018">
    <property type="term" value="P:microtubule-based movement"/>
    <property type="evidence" value="ECO:0000318"/>
    <property type="project" value="GO_Central"/>
</dbReference>
<dbReference type="Pfam" id="PF03645">
    <property type="entry name" value="Tctex-1"/>
    <property type="match status" value="1"/>
</dbReference>
<evidence type="ECO:0000256" key="1">
    <source>
        <dbReference type="ARBA" id="ARBA00005361"/>
    </source>
</evidence>
<accession>T1EKM0</accession>
<dbReference type="AlphaFoldDB" id="T1EKM0"/>
<dbReference type="EMBL" id="KB095959">
    <property type="protein sequence ID" value="ESO09462.1"/>
    <property type="molecule type" value="Genomic_DNA"/>
</dbReference>
<dbReference type="InterPro" id="IPR005334">
    <property type="entry name" value="Tctex-1-like"/>
</dbReference>
<evidence type="ECO:0000313" key="3">
    <source>
        <dbReference type="EnsemblMetazoa" id="HelroP151764"/>
    </source>
</evidence>
<dbReference type="InterPro" id="IPR038586">
    <property type="entry name" value="Tctex-1-like_sf"/>
</dbReference>
<reference evidence="2 4" key="2">
    <citation type="journal article" date="2013" name="Nature">
        <title>Insights into bilaterian evolution from three spiralian genomes.</title>
        <authorList>
            <person name="Simakov O."/>
            <person name="Marletaz F."/>
            <person name="Cho S.J."/>
            <person name="Edsinger-Gonzales E."/>
            <person name="Havlak P."/>
            <person name="Hellsten U."/>
            <person name="Kuo D.H."/>
            <person name="Larsson T."/>
            <person name="Lv J."/>
            <person name="Arendt D."/>
            <person name="Savage R."/>
            <person name="Osoegawa K."/>
            <person name="de Jong P."/>
            <person name="Grimwood J."/>
            <person name="Chapman J.A."/>
            <person name="Shapiro H."/>
            <person name="Aerts A."/>
            <person name="Otillar R.P."/>
            <person name="Terry A.Y."/>
            <person name="Boore J.L."/>
            <person name="Grigoriev I.V."/>
            <person name="Lindberg D.R."/>
            <person name="Seaver E.C."/>
            <person name="Weisblat D.A."/>
            <person name="Putnam N.H."/>
            <person name="Rokhsar D.S."/>
        </authorList>
    </citation>
    <scope>NUCLEOTIDE SEQUENCE</scope>
</reference>
<gene>
    <name evidence="3" type="primary">20197120</name>
    <name evidence="2" type="ORF">HELRODRAFT_151764</name>
</gene>
<reference evidence="3" key="3">
    <citation type="submission" date="2015-06" db="UniProtKB">
        <authorList>
            <consortium name="EnsemblMetazoa"/>
        </authorList>
    </citation>
    <scope>IDENTIFICATION</scope>
</reference>
<protein>
    <recommendedName>
        <fullName evidence="5">Tctex1 domain-containing protein 1</fullName>
    </recommendedName>
</protein>
<dbReference type="PANTHER" id="PTHR21255">
    <property type="entry name" value="T-COMPLEX-ASSOCIATED-TESTIS-EXPRESSED 1/ DYNEIN LIGHT CHAIN"/>
    <property type="match status" value="1"/>
</dbReference>
<dbReference type="GO" id="GO:0045505">
    <property type="term" value="F:dynein intermediate chain binding"/>
    <property type="evidence" value="ECO:0000318"/>
    <property type="project" value="GO_Central"/>
</dbReference>
<sequence>STYRVEPVKKFTSMPVEKIIKRVMNAALKNETYNELKCIKLCHSISTEIRNRQVKQFNFSRYKYICLVTISEKRFSEVRFSSRCLWDPKVDNYAYYRFENRDLVAFGAVYACYYE</sequence>
<dbReference type="GeneID" id="20197120"/>
<dbReference type="eggNOG" id="KOG4108">
    <property type="taxonomic scope" value="Eukaryota"/>
</dbReference>
<dbReference type="OMA" id="YQNTFRL"/>
<dbReference type="EMBL" id="AMQM01002972">
    <property type="status" value="NOT_ANNOTATED_CDS"/>
    <property type="molecule type" value="Genomic_DNA"/>
</dbReference>
<comment type="similarity">
    <text evidence="1">Belongs to the dynein light chain Tctex-type family.</text>
</comment>
<name>T1EKM0_HELRO</name>
<dbReference type="RefSeq" id="XP_009012555.1">
    <property type="nucleotide sequence ID" value="XM_009014307.1"/>
</dbReference>
<dbReference type="Proteomes" id="UP000015101">
    <property type="component" value="Unassembled WGS sequence"/>
</dbReference>
<proteinExistence type="inferred from homology"/>
<dbReference type="PANTHER" id="PTHR21255:SF65">
    <property type="entry name" value="TCTEX1 DOMAIN-CONTAINING PROTEIN 2"/>
    <property type="match status" value="1"/>
</dbReference>
<dbReference type="EnsemblMetazoa" id="HelroT151764">
    <property type="protein sequence ID" value="HelroP151764"/>
    <property type="gene ID" value="HelroG151764"/>
</dbReference>
<dbReference type="Gene3D" id="3.30.1140.40">
    <property type="entry name" value="Tctex-1"/>
    <property type="match status" value="1"/>
</dbReference>
<dbReference type="CDD" id="cd21451">
    <property type="entry name" value="DLC-like_TCTEX1D"/>
    <property type="match status" value="1"/>
</dbReference>